<protein>
    <submittedName>
        <fullName evidence="2">Uncharacterized protein</fullName>
    </submittedName>
</protein>
<proteinExistence type="predicted"/>
<comment type="caution">
    <text evidence="2">The sequence shown here is derived from an EMBL/GenBank/DDBJ whole genome shotgun (WGS) entry which is preliminary data.</text>
</comment>
<feature type="region of interest" description="Disordered" evidence="1">
    <location>
        <begin position="57"/>
        <end position="82"/>
    </location>
</feature>
<evidence type="ECO:0000256" key="1">
    <source>
        <dbReference type="SAM" id="MobiDB-lite"/>
    </source>
</evidence>
<dbReference type="Proteomes" id="UP000070133">
    <property type="component" value="Unassembled WGS sequence"/>
</dbReference>
<dbReference type="AlphaFoldDB" id="A0A139GZR3"/>
<organism evidence="2 3">
    <name type="scientific">Pseudocercospora eumusae</name>
    <dbReference type="NCBI Taxonomy" id="321146"/>
    <lineage>
        <taxon>Eukaryota</taxon>
        <taxon>Fungi</taxon>
        <taxon>Dikarya</taxon>
        <taxon>Ascomycota</taxon>
        <taxon>Pezizomycotina</taxon>
        <taxon>Dothideomycetes</taxon>
        <taxon>Dothideomycetidae</taxon>
        <taxon>Mycosphaerellales</taxon>
        <taxon>Mycosphaerellaceae</taxon>
        <taxon>Pseudocercospora</taxon>
    </lineage>
</organism>
<evidence type="ECO:0000313" key="2">
    <source>
        <dbReference type="EMBL" id="KXS95697.1"/>
    </source>
</evidence>
<keyword evidence="3" id="KW-1185">Reference proteome</keyword>
<dbReference type="OrthoDB" id="1657402at2759"/>
<name>A0A139GZR3_9PEZI</name>
<accession>A0A139GZR3</accession>
<gene>
    <name evidence="2" type="ORF">AC578_838</name>
</gene>
<dbReference type="EMBL" id="LFZN01000204">
    <property type="protein sequence ID" value="KXS95697.1"/>
    <property type="molecule type" value="Genomic_DNA"/>
</dbReference>
<reference evidence="2 3" key="1">
    <citation type="submission" date="2015-07" db="EMBL/GenBank/DDBJ databases">
        <title>Comparative genomics of the Sigatoka disease complex on banana suggests a link between parallel evolutionary changes in Pseudocercospora fijiensis and Pseudocercospora eumusae and increased virulence on the banana host.</title>
        <authorList>
            <person name="Chang T.-C."/>
            <person name="Salvucci A."/>
            <person name="Crous P.W."/>
            <person name="Stergiopoulos I."/>
        </authorList>
    </citation>
    <scope>NUCLEOTIDE SEQUENCE [LARGE SCALE GENOMIC DNA]</scope>
    <source>
        <strain evidence="2 3">CBS 114824</strain>
    </source>
</reference>
<sequence length="82" mass="8926">MPATEFARLADGVPLGVPRGMTYTAATRTAEMQKRIVQAYSRLLPLLAPMFEKKGVAGTVRTPARKSRDHPFPPVADAEYGP</sequence>
<evidence type="ECO:0000313" key="3">
    <source>
        <dbReference type="Proteomes" id="UP000070133"/>
    </source>
</evidence>